<evidence type="ECO:0000256" key="3">
    <source>
        <dbReference type="ARBA" id="ARBA00022898"/>
    </source>
</evidence>
<dbReference type="AlphaFoldDB" id="A0A9E2BI87"/>
<dbReference type="SUPFAM" id="SSF52317">
    <property type="entry name" value="Class I glutamine amidotransferase-like"/>
    <property type="match status" value="1"/>
</dbReference>
<keyword evidence="3 10" id="KW-0663">Pyridoxal phosphate</keyword>
<comment type="function">
    <text evidence="8 10">Catalyzes the hydrolysis of glutamine to glutamate and ammonia as part of the biosynthesis of pyridoxal 5'-phosphate. The resulting ammonia molecule is channeled to the active site of PdxS.</text>
</comment>
<accession>A0A9E2BI87</accession>
<evidence type="ECO:0000256" key="7">
    <source>
        <dbReference type="ARBA" id="ARBA00049534"/>
    </source>
</evidence>
<dbReference type="EC" id="3.5.1.2" evidence="10"/>
<evidence type="ECO:0000256" key="11">
    <source>
        <dbReference type="PIRSR" id="PIRSR005639-1"/>
    </source>
</evidence>
<dbReference type="PROSITE" id="PS51273">
    <property type="entry name" value="GATASE_TYPE_1"/>
    <property type="match status" value="1"/>
</dbReference>
<feature type="active site" description="Nucleophile" evidence="10 11">
    <location>
        <position position="78"/>
    </location>
</feature>
<keyword evidence="4 10" id="KW-0315">Glutamine amidotransferase</keyword>
<dbReference type="PROSITE" id="PS01236">
    <property type="entry name" value="PDXT_SNO_1"/>
    <property type="match status" value="1"/>
</dbReference>
<dbReference type="PIRSF" id="PIRSF005639">
    <property type="entry name" value="Glut_amidoT_SNO"/>
    <property type="match status" value="1"/>
</dbReference>
<dbReference type="Pfam" id="PF01174">
    <property type="entry name" value="SNO"/>
    <property type="match status" value="1"/>
</dbReference>
<comment type="catalytic activity">
    <reaction evidence="7 10">
        <text>L-glutamine + H2O = L-glutamate + NH4(+)</text>
        <dbReference type="Rhea" id="RHEA:15889"/>
        <dbReference type="ChEBI" id="CHEBI:15377"/>
        <dbReference type="ChEBI" id="CHEBI:28938"/>
        <dbReference type="ChEBI" id="CHEBI:29985"/>
        <dbReference type="ChEBI" id="CHEBI:58359"/>
        <dbReference type="EC" id="3.5.1.2"/>
    </reaction>
</comment>
<dbReference type="Proteomes" id="UP000811545">
    <property type="component" value="Unassembled WGS sequence"/>
</dbReference>
<feature type="active site" description="Charge relay system" evidence="10 11">
    <location>
        <position position="170"/>
    </location>
</feature>
<dbReference type="InterPro" id="IPR002161">
    <property type="entry name" value="PdxT/SNO"/>
</dbReference>
<dbReference type="EMBL" id="QLTW01000015">
    <property type="protein sequence ID" value="MBT9144640.1"/>
    <property type="molecule type" value="Genomic_DNA"/>
</dbReference>
<dbReference type="InterPro" id="IPR029062">
    <property type="entry name" value="Class_I_gatase-like"/>
</dbReference>
<dbReference type="FunFam" id="3.40.50.880:FF:000010">
    <property type="entry name" value="uncharacterized protein LOC100176842 isoform X2"/>
    <property type="match status" value="1"/>
</dbReference>
<dbReference type="GO" id="GO:0006543">
    <property type="term" value="P:L-glutamine catabolic process"/>
    <property type="evidence" value="ECO:0007669"/>
    <property type="project" value="UniProtKB-UniRule"/>
</dbReference>
<keyword evidence="5 10" id="KW-0456">Lyase</keyword>
<dbReference type="PANTHER" id="PTHR31559">
    <property type="entry name" value="PYRIDOXAL 5'-PHOSPHATE SYNTHASE SUBUNIT SNO"/>
    <property type="match status" value="1"/>
</dbReference>
<dbReference type="GO" id="GO:0036381">
    <property type="term" value="F:pyridoxal 5'-phosphate synthase (glutamine hydrolysing) activity"/>
    <property type="evidence" value="ECO:0007669"/>
    <property type="project" value="UniProtKB-UniRule"/>
</dbReference>
<comment type="pathway">
    <text evidence="10">Cofactor biosynthesis; pyridoxal 5'-phosphate biosynthesis.</text>
</comment>
<dbReference type="CDD" id="cd01749">
    <property type="entry name" value="GATase1_PB"/>
    <property type="match status" value="1"/>
</dbReference>
<evidence type="ECO:0000313" key="13">
    <source>
        <dbReference type="EMBL" id="MBT9144640.1"/>
    </source>
</evidence>
<dbReference type="InterPro" id="IPR021196">
    <property type="entry name" value="PdxT/SNO_CS"/>
</dbReference>
<evidence type="ECO:0000256" key="2">
    <source>
        <dbReference type="ARBA" id="ARBA00022801"/>
    </source>
</evidence>
<comment type="catalytic activity">
    <reaction evidence="6 10">
        <text>aldehydo-D-ribose 5-phosphate + D-glyceraldehyde 3-phosphate + L-glutamine = pyridoxal 5'-phosphate + L-glutamate + phosphate + 3 H2O + H(+)</text>
        <dbReference type="Rhea" id="RHEA:31507"/>
        <dbReference type="ChEBI" id="CHEBI:15377"/>
        <dbReference type="ChEBI" id="CHEBI:15378"/>
        <dbReference type="ChEBI" id="CHEBI:29985"/>
        <dbReference type="ChEBI" id="CHEBI:43474"/>
        <dbReference type="ChEBI" id="CHEBI:58273"/>
        <dbReference type="ChEBI" id="CHEBI:58359"/>
        <dbReference type="ChEBI" id="CHEBI:59776"/>
        <dbReference type="ChEBI" id="CHEBI:597326"/>
        <dbReference type="EC" id="4.3.3.6"/>
    </reaction>
</comment>
<dbReference type="NCBIfam" id="TIGR03800">
    <property type="entry name" value="PLP_synth_Pdx2"/>
    <property type="match status" value="1"/>
</dbReference>
<sequence length="195" mass="22152">MNIGILSLQGAFIEHQKMLTRMGLNSFLVKEASDLDKIDGIILPGGESTSMRYISQRKELWSELKIRLNRGLPVFGTCAGAILLSKAIIEENAETLGLIDVQVRRNAYGRQIDSFEDFINLKFSPEKDYLAVFIRAPGFEKIGPHVELLAEYQSQPVLLRENNILISSFHPELTDDLRIHSYFMDIIKSKGRRIN</sequence>
<dbReference type="Gene3D" id="3.40.50.880">
    <property type="match status" value="1"/>
</dbReference>
<dbReference type="EC" id="4.3.3.6" evidence="10"/>
<dbReference type="HAMAP" id="MF_01615">
    <property type="entry name" value="PdxT"/>
    <property type="match status" value="1"/>
</dbReference>
<feature type="binding site" evidence="10 12">
    <location>
        <begin position="46"/>
        <end position="48"/>
    </location>
    <ligand>
        <name>L-glutamine</name>
        <dbReference type="ChEBI" id="CHEBI:58359"/>
    </ligand>
</feature>
<protein>
    <recommendedName>
        <fullName evidence="10">Pyridoxal 5'-phosphate synthase subunit PdxT</fullName>
        <ecNumber evidence="10">4.3.3.6</ecNumber>
    </recommendedName>
    <alternativeName>
        <fullName evidence="10">Pdx2</fullName>
    </alternativeName>
    <alternativeName>
        <fullName evidence="10">Pyridoxal 5'-phosphate synthase glutaminase subunit</fullName>
        <ecNumber evidence="10">3.5.1.2</ecNumber>
    </alternativeName>
</protein>
<feature type="active site" description="Charge relay system" evidence="10 11">
    <location>
        <position position="172"/>
    </location>
</feature>
<evidence type="ECO:0000313" key="14">
    <source>
        <dbReference type="Proteomes" id="UP000811545"/>
    </source>
</evidence>
<feature type="binding site" evidence="10 12">
    <location>
        <position position="105"/>
    </location>
    <ligand>
        <name>L-glutamine</name>
        <dbReference type="ChEBI" id="CHEBI:58359"/>
    </ligand>
</feature>
<dbReference type="GO" id="GO:0004359">
    <property type="term" value="F:glutaminase activity"/>
    <property type="evidence" value="ECO:0007669"/>
    <property type="project" value="UniProtKB-UniRule"/>
</dbReference>
<comment type="subunit">
    <text evidence="9 10">In the presence of PdxS, forms a dodecamer of heterodimers. Only shows activity in the heterodimer.</text>
</comment>
<gene>
    <name evidence="10 13" type="primary">pdxT</name>
    <name evidence="13" type="ORF">DDT42_00485</name>
</gene>
<evidence type="ECO:0000256" key="10">
    <source>
        <dbReference type="HAMAP-Rule" id="MF_01615"/>
    </source>
</evidence>
<evidence type="ECO:0000256" key="12">
    <source>
        <dbReference type="PIRSR" id="PIRSR005639-2"/>
    </source>
</evidence>
<dbReference type="PANTHER" id="PTHR31559:SF0">
    <property type="entry name" value="PYRIDOXAL 5'-PHOSPHATE SYNTHASE SUBUNIT SNO1-RELATED"/>
    <property type="match status" value="1"/>
</dbReference>
<dbReference type="GO" id="GO:0008614">
    <property type="term" value="P:pyridoxine metabolic process"/>
    <property type="evidence" value="ECO:0007669"/>
    <property type="project" value="TreeGrafter"/>
</dbReference>
<reference evidence="13 14" key="1">
    <citation type="journal article" date="2021" name="bioRxiv">
        <title>Unique metabolic strategies in Hadean analogues reveal hints for primordial physiology.</title>
        <authorList>
            <person name="Nobu M.K."/>
            <person name="Nakai R."/>
            <person name="Tamazawa S."/>
            <person name="Mori H."/>
            <person name="Toyoda A."/>
            <person name="Ijiri A."/>
            <person name="Suzuki S."/>
            <person name="Kurokawa K."/>
            <person name="Kamagata Y."/>
            <person name="Tamaki H."/>
        </authorList>
    </citation>
    <scope>NUCLEOTIDE SEQUENCE [LARGE SCALE GENOMIC DNA]</scope>
    <source>
        <strain evidence="13">BS525</strain>
    </source>
</reference>
<dbReference type="PROSITE" id="PS51130">
    <property type="entry name" value="PDXT_SNO_2"/>
    <property type="match status" value="1"/>
</dbReference>
<evidence type="ECO:0000256" key="9">
    <source>
        <dbReference type="ARBA" id="ARBA00064749"/>
    </source>
</evidence>
<evidence type="ECO:0000256" key="4">
    <source>
        <dbReference type="ARBA" id="ARBA00022962"/>
    </source>
</evidence>
<proteinExistence type="inferred from homology"/>
<comment type="caution">
    <text evidence="13">The sequence shown here is derived from an EMBL/GenBank/DDBJ whole genome shotgun (WGS) entry which is preliminary data.</text>
</comment>
<feature type="binding site" evidence="10 12">
    <location>
        <begin position="134"/>
        <end position="135"/>
    </location>
    <ligand>
        <name>L-glutamine</name>
        <dbReference type="ChEBI" id="CHEBI:58359"/>
    </ligand>
</feature>
<name>A0A9E2BI87_PSYF1</name>
<dbReference type="GO" id="GO:1903600">
    <property type="term" value="C:glutaminase complex"/>
    <property type="evidence" value="ECO:0007669"/>
    <property type="project" value="TreeGrafter"/>
</dbReference>
<dbReference type="GO" id="GO:0005829">
    <property type="term" value="C:cytosol"/>
    <property type="evidence" value="ECO:0007669"/>
    <property type="project" value="TreeGrafter"/>
</dbReference>
<evidence type="ECO:0000256" key="8">
    <source>
        <dbReference type="ARBA" id="ARBA00054599"/>
    </source>
</evidence>
<evidence type="ECO:0000256" key="6">
    <source>
        <dbReference type="ARBA" id="ARBA00047992"/>
    </source>
</evidence>
<comment type="similarity">
    <text evidence="1 10">Belongs to the glutaminase PdxT/SNO family.</text>
</comment>
<organism evidence="13 14">
    <name type="scientific">Psychracetigena formicireducens</name>
    <dbReference type="NCBI Taxonomy" id="2986056"/>
    <lineage>
        <taxon>Bacteria</taxon>
        <taxon>Bacillati</taxon>
        <taxon>Candidatus Lithacetigenota</taxon>
        <taxon>Candidatus Psychracetigena</taxon>
    </lineage>
</organism>
<evidence type="ECO:0000256" key="5">
    <source>
        <dbReference type="ARBA" id="ARBA00023239"/>
    </source>
</evidence>
<keyword evidence="2 10" id="KW-0378">Hydrolase</keyword>
<dbReference type="GO" id="GO:0042823">
    <property type="term" value="P:pyridoxal phosphate biosynthetic process"/>
    <property type="evidence" value="ECO:0007669"/>
    <property type="project" value="UniProtKB-UniRule"/>
</dbReference>
<evidence type="ECO:0000256" key="1">
    <source>
        <dbReference type="ARBA" id="ARBA00008345"/>
    </source>
</evidence>